<protein>
    <submittedName>
        <fullName evidence="2">Uncharacterized protein</fullName>
    </submittedName>
</protein>
<comment type="caution">
    <text evidence="2">The sequence shown here is derived from an EMBL/GenBank/DDBJ whole genome shotgun (WGS) entry which is preliminary data.</text>
</comment>
<proteinExistence type="predicted"/>
<feature type="compositionally biased region" description="Basic and acidic residues" evidence="1">
    <location>
        <begin position="1"/>
        <end position="12"/>
    </location>
</feature>
<organism evidence="2 3">
    <name type="scientific">Trifolium medium</name>
    <dbReference type="NCBI Taxonomy" id="97028"/>
    <lineage>
        <taxon>Eukaryota</taxon>
        <taxon>Viridiplantae</taxon>
        <taxon>Streptophyta</taxon>
        <taxon>Embryophyta</taxon>
        <taxon>Tracheophyta</taxon>
        <taxon>Spermatophyta</taxon>
        <taxon>Magnoliopsida</taxon>
        <taxon>eudicotyledons</taxon>
        <taxon>Gunneridae</taxon>
        <taxon>Pentapetalae</taxon>
        <taxon>rosids</taxon>
        <taxon>fabids</taxon>
        <taxon>Fabales</taxon>
        <taxon>Fabaceae</taxon>
        <taxon>Papilionoideae</taxon>
        <taxon>50 kb inversion clade</taxon>
        <taxon>NPAAA clade</taxon>
        <taxon>Hologalegina</taxon>
        <taxon>IRL clade</taxon>
        <taxon>Trifolieae</taxon>
        <taxon>Trifolium</taxon>
    </lineage>
</organism>
<feature type="non-terminal residue" evidence="2">
    <location>
        <position position="74"/>
    </location>
</feature>
<feature type="region of interest" description="Disordered" evidence="1">
    <location>
        <begin position="51"/>
        <end position="74"/>
    </location>
</feature>
<reference evidence="2 3" key="1">
    <citation type="journal article" date="2018" name="Front. Plant Sci.">
        <title>Red Clover (Trifolium pratense) and Zigzag Clover (T. medium) - A Picture of Genomic Similarities and Differences.</title>
        <authorList>
            <person name="Dluhosova J."/>
            <person name="Istvanek J."/>
            <person name="Nedelnik J."/>
            <person name="Repkova J."/>
        </authorList>
    </citation>
    <scope>NUCLEOTIDE SEQUENCE [LARGE SCALE GENOMIC DNA]</scope>
    <source>
        <strain evidence="3">cv. 10/8</strain>
        <tissue evidence="2">Leaf</tissue>
    </source>
</reference>
<dbReference type="Proteomes" id="UP000265520">
    <property type="component" value="Unassembled WGS sequence"/>
</dbReference>
<dbReference type="EMBL" id="LXQA010131770">
    <property type="protein sequence ID" value="MCI22683.1"/>
    <property type="molecule type" value="Genomic_DNA"/>
</dbReference>
<evidence type="ECO:0000313" key="2">
    <source>
        <dbReference type="EMBL" id="MCI22683.1"/>
    </source>
</evidence>
<feature type="region of interest" description="Disordered" evidence="1">
    <location>
        <begin position="1"/>
        <end position="34"/>
    </location>
</feature>
<sequence>MSQESPKSRGIENKNATKTHAEETSSQNPRVIESGADQEIIVDAVLINMVLPAEGSTKKKLKRTKSKKKKNPKK</sequence>
<name>A0A392QE92_9FABA</name>
<feature type="compositionally biased region" description="Polar residues" evidence="1">
    <location>
        <begin position="14"/>
        <end position="29"/>
    </location>
</feature>
<feature type="compositionally biased region" description="Basic residues" evidence="1">
    <location>
        <begin position="58"/>
        <end position="74"/>
    </location>
</feature>
<accession>A0A392QE92</accession>
<keyword evidence="3" id="KW-1185">Reference proteome</keyword>
<dbReference type="AlphaFoldDB" id="A0A392QE92"/>
<evidence type="ECO:0000313" key="3">
    <source>
        <dbReference type="Proteomes" id="UP000265520"/>
    </source>
</evidence>
<evidence type="ECO:0000256" key="1">
    <source>
        <dbReference type="SAM" id="MobiDB-lite"/>
    </source>
</evidence>